<gene>
    <name evidence="1" type="ORF">NDU88_000100</name>
</gene>
<name>A0AAV7S643_PLEWA</name>
<dbReference type="EMBL" id="JANPWB010000008">
    <property type="protein sequence ID" value="KAJ1159593.1"/>
    <property type="molecule type" value="Genomic_DNA"/>
</dbReference>
<keyword evidence="2" id="KW-1185">Reference proteome</keyword>
<evidence type="ECO:0000313" key="1">
    <source>
        <dbReference type="EMBL" id="KAJ1159593.1"/>
    </source>
</evidence>
<protein>
    <submittedName>
        <fullName evidence="1">Uncharacterized protein</fullName>
    </submittedName>
</protein>
<accession>A0AAV7S643</accession>
<comment type="caution">
    <text evidence="1">The sequence shown here is derived from an EMBL/GenBank/DDBJ whole genome shotgun (WGS) entry which is preliminary data.</text>
</comment>
<reference evidence="1" key="1">
    <citation type="journal article" date="2022" name="bioRxiv">
        <title>Sequencing and chromosome-scale assembly of the giantPleurodeles waltlgenome.</title>
        <authorList>
            <person name="Brown T."/>
            <person name="Elewa A."/>
            <person name="Iarovenko S."/>
            <person name="Subramanian E."/>
            <person name="Araus A.J."/>
            <person name="Petzold A."/>
            <person name="Susuki M."/>
            <person name="Suzuki K.-i.T."/>
            <person name="Hayashi T."/>
            <person name="Toyoda A."/>
            <person name="Oliveira C."/>
            <person name="Osipova E."/>
            <person name="Leigh N.D."/>
            <person name="Simon A."/>
            <person name="Yun M.H."/>
        </authorList>
    </citation>
    <scope>NUCLEOTIDE SEQUENCE</scope>
    <source>
        <strain evidence="1">20211129_DDA</strain>
        <tissue evidence="1">Liver</tissue>
    </source>
</reference>
<organism evidence="1 2">
    <name type="scientific">Pleurodeles waltl</name>
    <name type="common">Iberian ribbed newt</name>
    <dbReference type="NCBI Taxonomy" id="8319"/>
    <lineage>
        <taxon>Eukaryota</taxon>
        <taxon>Metazoa</taxon>
        <taxon>Chordata</taxon>
        <taxon>Craniata</taxon>
        <taxon>Vertebrata</taxon>
        <taxon>Euteleostomi</taxon>
        <taxon>Amphibia</taxon>
        <taxon>Batrachia</taxon>
        <taxon>Caudata</taxon>
        <taxon>Salamandroidea</taxon>
        <taxon>Salamandridae</taxon>
        <taxon>Pleurodelinae</taxon>
        <taxon>Pleurodeles</taxon>
    </lineage>
</organism>
<proteinExistence type="predicted"/>
<dbReference type="Proteomes" id="UP001066276">
    <property type="component" value="Chromosome 4_2"/>
</dbReference>
<sequence length="163" mass="17612">MPDAITGTSAPLSTVVWCCSYCMQVHMYDYCYTASVYIRAASMTYFSGQAVLPLLQHSKVIVQLLQYTRSPAEELMRSAASAVRQPTCNAIQQHFGPHAVPPGLCISSHVMYPAALRLTCSAAPAAHHLTVALRQLCVSPHVMLSSSTSAHMQCRPGCASAHM</sequence>
<dbReference type="AlphaFoldDB" id="A0AAV7S643"/>
<evidence type="ECO:0000313" key="2">
    <source>
        <dbReference type="Proteomes" id="UP001066276"/>
    </source>
</evidence>